<reference evidence="2 3" key="1">
    <citation type="submission" date="2019-02" db="EMBL/GenBank/DDBJ databases">
        <title>Genomic Encyclopedia of Type Strains, Phase IV (KMG-IV): sequencing the most valuable type-strain genomes for metagenomic binning, comparative biology and taxonomic classification.</title>
        <authorList>
            <person name="Goeker M."/>
        </authorList>
    </citation>
    <scope>NUCLEOTIDE SEQUENCE [LARGE SCALE GENOMIC DNA]</scope>
    <source>
        <strain evidence="2 3">DSM 18116</strain>
    </source>
</reference>
<comment type="caution">
    <text evidence="2">The sequence shown here is derived from an EMBL/GenBank/DDBJ whole genome shotgun (WGS) entry which is preliminary data.</text>
</comment>
<evidence type="ECO:0000313" key="3">
    <source>
        <dbReference type="Proteomes" id="UP000293874"/>
    </source>
</evidence>
<dbReference type="RefSeq" id="WP_130538907.1">
    <property type="nucleotide sequence ID" value="NZ_CP042431.1"/>
</dbReference>
<gene>
    <name evidence="2" type="ORF">EV199_0289</name>
</gene>
<feature type="signal peptide" evidence="1">
    <location>
        <begin position="1"/>
        <end position="22"/>
    </location>
</feature>
<sequence length="237" mass="26129">MRQIFNWALSVLLLSVLFTACSKDDEAAVPAPDITGIEIGSDNSKIAYAGSDIHIEAKITAPGNIGSVTVEIHPEAGSGWKFDSVYTTGFAGLKSAEFHKHIDIPAEALTGHYHLHFVVTDQRGQKKEFEVEIEIKNDPTLPSISELDLALEDGGAELHLETDITAPNKIAKVEVEIHGNWEKEFSFTDAAMVGQTNFHFHKHLDISAAPKGHYHVHLKVIDQAGKEKEFEDHFDKP</sequence>
<keyword evidence="1" id="KW-0732">Signal</keyword>
<feature type="chain" id="PRO_5020666113" evidence="1">
    <location>
        <begin position="23"/>
        <end position="237"/>
    </location>
</feature>
<protein>
    <submittedName>
        <fullName evidence="2">Uncharacterized protein DUF4625</fullName>
    </submittedName>
</protein>
<dbReference type="EMBL" id="SGXA01000001">
    <property type="protein sequence ID" value="RZS74441.1"/>
    <property type="molecule type" value="Genomic_DNA"/>
</dbReference>
<organism evidence="2 3">
    <name type="scientific">Pseudobacter ginsenosidimutans</name>
    <dbReference type="NCBI Taxonomy" id="661488"/>
    <lineage>
        <taxon>Bacteria</taxon>
        <taxon>Pseudomonadati</taxon>
        <taxon>Bacteroidota</taxon>
        <taxon>Chitinophagia</taxon>
        <taxon>Chitinophagales</taxon>
        <taxon>Chitinophagaceae</taxon>
        <taxon>Pseudobacter</taxon>
    </lineage>
</organism>
<dbReference type="OrthoDB" id="978436at2"/>
<name>A0A4Q7MYW5_9BACT</name>
<dbReference type="InterPro" id="IPR027829">
    <property type="entry name" value="DUF4625"/>
</dbReference>
<proteinExistence type="predicted"/>
<dbReference type="AlphaFoldDB" id="A0A4Q7MYW5"/>
<accession>A0A4Q7MYW5</accession>
<dbReference type="PROSITE" id="PS51257">
    <property type="entry name" value="PROKAR_LIPOPROTEIN"/>
    <property type="match status" value="1"/>
</dbReference>
<dbReference type="Pfam" id="PF15418">
    <property type="entry name" value="DUF4625"/>
    <property type="match status" value="2"/>
</dbReference>
<evidence type="ECO:0000313" key="2">
    <source>
        <dbReference type="EMBL" id="RZS74441.1"/>
    </source>
</evidence>
<dbReference type="Proteomes" id="UP000293874">
    <property type="component" value="Unassembled WGS sequence"/>
</dbReference>
<evidence type="ECO:0000256" key="1">
    <source>
        <dbReference type="SAM" id="SignalP"/>
    </source>
</evidence>
<keyword evidence="3" id="KW-1185">Reference proteome</keyword>